<comment type="caution">
    <text evidence="2">The sequence shown here is derived from an EMBL/GenBank/DDBJ whole genome shotgun (WGS) entry which is preliminary data.</text>
</comment>
<organism evidence="2 3">
    <name type="scientific">Allorhodopirellula solitaria</name>
    <dbReference type="NCBI Taxonomy" id="2527987"/>
    <lineage>
        <taxon>Bacteria</taxon>
        <taxon>Pseudomonadati</taxon>
        <taxon>Planctomycetota</taxon>
        <taxon>Planctomycetia</taxon>
        <taxon>Pirellulales</taxon>
        <taxon>Pirellulaceae</taxon>
        <taxon>Allorhodopirellula</taxon>
    </lineage>
</organism>
<keyword evidence="3" id="KW-1185">Reference proteome</keyword>
<evidence type="ECO:0000313" key="3">
    <source>
        <dbReference type="Proteomes" id="UP000318053"/>
    </source>
</evidence>
<protein>
    <submittedName>
        <fullName evidence="2">Uncharacterized protein</fullName>
    </submittedName>
</protein>
<reference evidence="2 3" key="1">
    <citation type="submission" date="2019-02" db="EMBL/GenBank/DDBJ databases">
        <title>Deep-cultivation of Planctomycetes and their phenomic and genomic characterization uncovers novel biology.</title>
        <authorList>
            <person name="Wiegand S."/>
            <person name="Jogler M."/>
            <person name="Boedeker C."/>
            <person name="Pinto D."/>
            <person name="Vollmers J."/>
            <person name="Rivas-Marin E."/>
            <person name="Kohn T."/>
            <person name="Peeters S.H."/>
            <person name="Heuer A."/>
            <person name="Rast P."/>
            <person name="Oberbeckmann S."/>
            <person name="Bunk B."/>
            <person name="Jeske O."/>
            <person name="Meyerdierks A."/>
            <person name="Storesund J.E."/>
            <person name="Kallscheuer N."/>
            <person name="Luecker S."/>
            <person name="Lage O.M."/>
            <person name="Pohl T."/>
            <person name="Merkel B.J."/>
            <person name="Hornburger P."/>
            <person name="Mueller R.-W."/>
            <person name="Bruemmer F."/>
            <person name="Labrenz M."/>
            <person name="Spormann A.M."/>
            <person name="Op Den Camp H."/>
            <person name="Overmann J."/>
            <person name="Amann R."/>
            <person name="Jetten M.S.M."/>
            <person name="Mascher T."/>
            <person name="Medema M.H."/>
            <person name="Devos D.P."/>
            <person name="Kaster A.-K."/>
            <person name="Ovreas L."/>
            <person name="Rohde M."/>
            <person name="Galperin M.Y."/>
            <person name="Jogler C."/>
        </authorList>
    </citation>
    <scope>NUCLEOTIDE SEQUENCE [LARGE SCALE GENOMIC DNA]</scope>
    <source>
        <strain evidence="2 3">CA85</strain>
    </source>
</reference>
<keyword evidence="1" id="KW-1133">Transmembrane helix</keyword>
<evidence type="ECO:0000256" key="1">
    <source>
        <dbReference type="SAM" id="Phobius"/>
    </source>
</evidence>
<name>A0A5C5XRX7_9BACT</name>
<proteinExistence type="predicted"/>
<feature type="transmembrane region" description="Helical" evidence="1">
    <location>
        <begin position="94"/>
        <end position="113"/>
    </location>
</feature>
<dbReference type="AlphaFoldDB" id="A0A5C5XRX7"/>
<dbReference type="OrthoDB" id="272721at2"/>
<keyword evidence="1" id="KW-0812">Transmembrane</keyword>
<keyword evidence="1" id="KW-0472">Membrane</keyword>
<accession>A0A5C5XRX7</accession>
<evidence type="ECO:0000313" key="2">
    <source>
        <dbReference type="EMBL" id="TWT64785.1"/>
    </source>
</evidence>
<dbReference type="RefSeq" id="WP_146392496.1">
    <property type="nucleotide sequence ID" value="NZ_SJPK01000009.1"/>
</dbReference>
<dbReference type="Proteomes" id="UP000318053">
    <property type="component" value="Unassembled WGS sequence"/>
</dbReference>
<sequence>MIDRSARNDLAGLIRRYLGEQIKAFDFDEALDPFRDSEDSAIEYVANAMWYHYDDCDDHLIVASKQQWDYLQRLLLLLESNSTVSHEHRREWSVTQWCAAFLLAACIGIAVRFGVGSHLFIFFVPFGLASIALSHFRRANVERGPYDEIVTPFVTMGDLRVAYDSAGHFKKSQFPRHIDARLVRSPAVAAFWTCHMYVMWAILAPAPLLVQCAPVRLDYSVVTPG</sequence>
<dbReference type="EMBL" id="SJPK01000009">
    <property type="protein sequence ID" value="TWT64785.1"/>
    <property type="molecule type" value="Genomic_DNA"/>
</dbReference>
<gene>
    <name evidence="2" type="ORF">CA85_35700</name>
</gene>
<feature type="transmembrane region" description="Helical" evidence="1">
    <location>
        <begin position="119"/>
        <end position="136"/>
    </location>
</feature>